<evidence type="ECO:0000313" key="4">
    <source>
        <dbReference type="Proteomes" id="UP001516023"/>
    </source>
</evidence>
<evidence type="ECO:0000313" key="3">
    <source>
        <dbReference type="EMBL" id="KAL3801488.1"/>
    </source>
</evidence>
<evidence type="ECO:0000259" key="2">
    <source>
        <dbReference type="Pfam" id="PF06916"/>
    </source>
</evidence>
<keyword evidence="1" id="KW-0472">Membrane</keyword>
<dbReference type="InterPro" id="IPR009688">
    <property type="entry name" value="FAM210A/B-like_dom"/>
</dbReference>
<dbReference type="Pfam" id="PF06916">
    <property type="entry name" value="FAM210A-B_dom"/>
    <property type="match status" value="1"/>
</dbReference>
<dbReference type="AlphaFoldDB" id="A0ABD3QMC1"/>
<accession>A0ABD3QMC1</accession>
<sequence>MKAANIPNARLITRLGYPFLNTDRNGWRHCCRIHFDIFALWKLRPHERLAFGVLGSSECVFARTGTRSMNHFSVANPCSSPPIRNALLRNRAMSTSAKSTLDFCTMSTVPSCNHSTSAGKSSVDKDRDDAIIKPEMSTKEKIQLLFKKYGVVFVGTYIGIYFTTLFSLFGLLECGLLDPELISQIFKVSKDLACETADVIGPTGSGASMDEAATAYAQEVATEIKKEKRGLVDIVTGYLLKYEWTSKYAEKLEQNPHLANLAVAWFMVKFTEPFRLAAAVAVVPKVAKMVGRKVPREDSETKA</sequence>
<proteinExistence type="predicted"/>
<feature type="domain" description="DUF1279" evidence="2">
    <location>
        <begin position="141"/>
        <end position="284"/>
    </location>
</feature>
<dbReference type="Proteomes" id="UP001516023">
    <property type="component" value="Unassembled WGS sequence"/>
</dbReference>
<protein>
    <recommendedName>
        <fullName evidence="2">DUF1279 domain-containing protein</fullName>
    </recommendedName>
</protein>
<reference evidence="3 4" key="1">
    <citation type="journal article" date="2020" name="G3 (Bethesda)">
        <title>Improved Reference Genome for Cyclotella cryptica CCMP332, a Model for Cell Wall Morphogenesis, Salinity Adaptation, and Lipid Production in Diatoms (Bacillariophyta).</title>
        <authorList>
            <person name="Roberts W.R."/>
            <person name="Downey K.M."/>
            <person name="Ruck E.C."/>
            <person name="Traller J.C."/>
            <person name="Alverson A.J."/>
        </authorList>
    </citation>
    <scope>NUCLEOTIDE SEQUENCE [LARGE SCALE GENOMIC DNA]</scope>
    <source>
        <strain evidence="3 4">CCMP332</strain>
    </source>
</reference>
<feature type="transmembrane region" description="Helical" evidence="1">
    <location>
        <begin position="149"/>
        <end position="172"/>
    </location>
</feature>
<keyword evidence="1" id="KW-0812">Transmembrane</keyword>
<comment type="caution">
    <text evidence="3">The sequence shown here is derived from an EMBL/GenBank/DDBJ whole genome shotgun (WGS) entry which is preliminary data.</text>
</comment>
<dbReference type="PANTHER" id="PTHR21377">
    <property type="entry name" value="PROTEIN FAM210B, MITOCHONDRIAL"/>
    <property type="match status" value="1"/>
</dbReference>
<organism evidence="3 4">
    <name type="scientific">Cyclotella cryptica</name>
    <dbReference type="NCBI Taxonomy" id="29204"/>
    <lineage>
        <taxon>Eukaryota</taxon>
        <taxon>Sar</taxon>
        <taxon>Stramenopiles</taxon>
        <taxon>Ochrophyta</taxon>
        <taxon>Bacillariophyta</taxon>
        <taxon>Coscinodiscophyceae</taxon>
        <taxon>Thalassiosirophycidae</taxon>
        <taxon>Stephanodiscales</taxon>
        <taxon>Stephanodiscaceae</taxon>
        <taxon>Cyclotella</taxon>
    </lineage>
</organism>
<gene>
    <name evidence="3" type="ORF">HJC23_000926</name>
</gene>
<dbReference type="EMBL" id="JABMIG020000026">
    <property type="protein sequence ID" value="KAL3801488.1"/>
    <property type="molecule type" value="Genomic_DNA"/>
</dbReference>
<dbReference type="InterPro" id="IPR045866">
    <property type="entry name" value="FAM210A/B-like"/>
</dbReference>
<evidence type="ECO:0000256" key="1">
    <source>
        <dbReference type="SAM" id="Phobius"/>
    </source>
</evidence>
<keyword evidence="1" id="KW-1133">Transmembrane helix</keyword>
<keyword evidence="4" id="KW-1185">Reference proteome</keyword>
<dbReference type="PANTHER" id="PTHR21377:SF18">
    <property type="entry name" value="DUF1279 DOMAIN-CONTAINING PROTEIN"/>
    <property type="match status" value="1"/>
</dbReference>
<name>A0ABD3QMC1_9STRA</name>